<dbReference type="STRING" id="630515.SAMN04489812_5090"/>
<dbReference type="InterPro" id="IPR046335">
    <property type="entry name" value="LacI/GalR-like_sensor"/>
</dbReference>
<evidence type="ECO:0000256" key="2">
    <source>
        <dbReference type="ARBA" id="ARBA00023125"/>
    </source>
</evidence>
<gene>
    <name evidence="5" type="ORF">SAMN04489812_5090</name>
</gene>
<keyword evidence="2 5" id="KW-0238">DNA-binding</keyword>
<evidence type="ECO:0000256" key="3">
    <source>
        <dbReference type="ARBA" id="ARBA00023163"/>
    </source>
</evidence>
<dbReference type="SUPFAM" id="SSF53822">
    <property type="entry name" value="Periplasmic binding protein-like I"/>
    <property type="match status" value="1"/>
</dbReference>
<dbReference type="InterPro" id="IPR010982">
    <property type="entry name" value="Lambda_DNA-bd_dom_sf"/>
</dbReference>
<dbReference type="GO" id="GO:0003700">
    <property type="term" value="F:DNA-binding transcription factor activity"/>
    <property type="evidence" value="ECO:0007669"/>
    <property type="project" value="TreeGrafter"/>
</dbReference>
<organism evidence="5 6">
    <name type="scientific">Microlunatus soli</name>
    <dbReference type="NCBI Taxonomy" id="630515"/>
    <lineage>
        <taxon>Bacteria</taxon>
        <taxon>Bacillati</taxon>
        <taxon>Actinomycetota</taxon>
        <taxon>Actinomycetes</taxon>
        <taxon>Propionibacteriales</taxon>
        <taxon>Propionibacteriaceae</taxon>
        <taxon>Microlunatus</taxon>
    </lineage>
</organism>
<dbReference type="PROSITE" id="PS50932">
    <property type="entry name" value="HTH_LACI_2"/>
    <property type="match status" value="1"/>
</dbReference>
<dbReference type="Gene3D" id="1.10.260.40">
    <property type="entry name" value="lambda repressor-like DNA-binding domains"/>
    <property type="match status" value="1"/>
</dbReference>
<dbReference type="GO" id="GO:0000976">
    <property type="term" value="F:transcription cis-regulatory region binding"/>
    <property type="evidence" value="ECO:0007669"/>
    <property type="project" value="TreeGrafter"/>
</dbReference>
<evidence type="ECO:0000313" key="6">
    <source>
        <dbReference type="Proteomes" id="UP000199103"/>
    </source>
</evidence>
<protein>
    <submittedName>
        <fullName evidence="5">DNA-binding transcriptional regulator, LacI/PurR family</fullName>
    </submittedName>
</protein>
<name>A0A1H1ZAC1_9ACTN</name>
<accession>A0A1H1ZAC1</accession>
<dbReference type="InterPro" id="IPR028082">
    <property type="entry name" value="Peripla_BP_I"/>
</dbReference>
<keyword evidence="6" id="KW-1185">Reference proteome</keyword>
<dbReference type="CDD" id="cd01392">
    <property type="entry name" value="HTH_LacI"/>
    <property type="match status" value="1"/>
</dbReference>
<keyword evidence="3" id="KW-0804">Transcription</keyword>
<dbReference type="RefSeq" id="WP_091528795.1">
    <property type="nucleotide sequence ID" value="NZ_LT629772.1"/>
</dbReference>
<dbReference type="Gene3D" id="3.40.50.2300">
    <property type="match status" value="2"/>
</dbReference>
<dbReference type="EMBL" id="LT629772">
    <property type="protein sequence ID" value="SDT30610.1"/>
    <property type="molecule type" value="Genomic_DNA"/>
</dbReference>
<evidence type="ECO:0000313" key="5">
    <source>
        <dbReference type="EMBL" id="SDT30610.1"/>
    </source>
</evidence>
<dbReference type="PANTHER" id="PTHR30146">
    <property type="entry name" value="LACI-RELATED TRANSCRIPTIONAL REPRESSOR"/>
    <property type="match status" value="1"/>
</dbReference>
<sequence>MSKITISDIAREAGVSITSVSFALNGQPGVSDTTRQHIQQVARRLGWIPSVRARSLSGRRAYAIGLVIERNPSVLSLDPFFSTFIAGVEAALEPRERALVLQVSQDRESTVRRYRRLVAEGRVDGVILSDLELDDHRPALLEELGLPAVALMAGPDFPTPVVRQDHRQGIAQIVRHLAAFGHQQIAHLGGLPSVIHTEQRLTAWRESMIDSGLQPGPVEFADFTVAGGAAATERLLGHTPRPTAIVCANDLMAIGAMQKLRQLGLAVPDDVSVTGYDGIEIGQYVTPALTTVITDPAEVGRQAAALLLDLIDQHQPEDVEIAPAKLAVRGSTGPAPA</sequence>
<dbReference type="InterPro" id="IPR000843">
    <property type="entry name" value="HTH_LacI"/>
</dbReference>
<dbReference type="Pfam" id="PF13377">
    <property type="entry name" value="Peripla_BP_3"/>
    <property type="match status" value="1"/>
</dbReference>
<reference evidence="5 6" key="1">
    <citation type="submission" date="2016-10" db="EMBL/GenBank/DDBJ databases">
        <authorList>
            <person name="de Groot N.N."/>
        </authorList>
    </citation>
    <scope>NUCLEOTIDE SEQUENCE [LARGE SCALE GENOMIC DNA]</scope>
    <source>
        <strain evidence="5 6">DSM 21800</strain>
    </source>
</reference>
<feature type="domain" description="HTH lacI-type" evidence="4">
    <location>
        <begin position="4"/>
        <end position="58"/>
    </location>
</feature>
<dbReference type="OrthoDB" id="189006at2"/>
<dbReference type="SUPFAM" id="SSF47413">
    <property type="entry name" value="lambda repressor-like DNA-binding domains"/>
    <property type="match status" value="1"/>
</dbReference>
<dbReference type="AlphaFoldDB" id="A0A1H1ZAC1"/>
<evidence type="ECO:0000259" key="4">
    <source>
        <dbReference type="PROSITE" id="PS50932"/>
    </source>
</evidence>
<dbReference type="CDD" id="cd06267">
    <property type="entry name" value="PBP1_LacI_sugar_binding-like"/>
    <property type="match status" value="1"/>
</dbReference>
<dbReference type="PROSITE" id="PS00356">
    <property type="entry name" value="HTH_LACI_1"/>
    <property type="match status" value="1"/>
</dbReference>
<dbReference type="Proteomes" id="UP000199103">
    <property type="component" value="Chromosome I"/>
</dbReference>
<evidence type="ECO:0000256" key="1">
    <source>
        <dbReference type="ARBA" id="ARBA00023015"/>
    </source>
</evidence>
<dbReference type="PANTHER" id="PTHR30146:SF155">
    <property type="entry name" value="ALANINE RACEMASE"/>
    <property type="match status" value="1"/>
</dbReference>
<keyword evidence="1" id="KW-0805">Transcription regulation</keyword>
<proteinExistence type="predicted"/>
<dbReference type="SMART" id="SM00354">
    <property type="entry name" value="HTH_LACI"/>
    <property type="match status" value="1"/>
</dbReference>
<dbReference type="Pfam" id="PF00356">
    <property type="entry name" value="LacI"/>
    <property type="match status" value="1"/>
</dbReference>